<dbReference type="Proteomes" id="UP000500857">
    <property type="component" value="Chromosome"/>
</dbReference>
<keyword evidence="2" id="KW-1185">Reference proteome</keyword>
<reference evidence="1 2" key="1">
    <citation type="submission" date="2020-04" db="EMBL/GenBank/DDBJ databases">
        <authorList>
            <person name="Basu S."/>
            <person name="Maruthanayagam V."/>
            <person name="Chakraborty S."/>
            <person name="Pramanik A."/>
            <person name="Mukherjee J."/>
            <person name="Brink B."/>
        </authorList>
    </citation>
    <scope>NUCLEOTIDE SEQUENCE [LARGE SCALE GENOMIC DNA]</scope>
    <source>
        <strain evidence="1 2">AP17</strain>
    </source>
</reference>
<accession>A0A6H1TWE5</accession>
<evidence type="ECO:0000313" key="2">
    <source>
        <dbReference type="Proteomes" id="UP000500857"/>
    </source>
</evidence>
<dbReference type="AlphaFoldDB" id="A0A6H1TWE5"/>
<sequence>MQAKEIENQLKELIAIASCIEPALAYRLDQIRRWIKDIKPGSLTQKKVLMDFLLELIYDAQFWLDLKILTPEEREEFFDRIAPTTRYWYEDLFYKWFSERDRKFYTWKQKLRSGEFDREDAEIVNSIASQIESCEGTIVYRYVADLSMATDAIVSSPTGQPLCVQLTSMSDRFAQNKYEQWEKTLREWGIERGIFVSYNPGGDDFILKLVNVVLYNSKNLPAQKYLKFSF</sequence>
<protein>
    <submittedName>
        <fullName evidence="1">Uncharacterized protein</fullName>
    </submittedName>
</protein>
<name>A0A6H1TWE5_9CYAN</name>
<dbReference type="KEGG" id="oxy:HCG48_05460"/>
<gene>
    <name evidence="1" type="ORF">HCG48_05460</name>
</gene>
<organism evidence="1 2">
    <name type="scientific">Oxynema aestuarii AP17</name>
    <dbReference type="NCBI Taxonomy" id="2064643"/>
    <lineage>
        <taxon>Bacteria</taxon>
        <taxon>Bacillati</taxon>
        <taxon>Cyanobacteriota</taxon>
        <taxon>Cyanophyceae</taxon>
        <taxon>Oscillatoriophycideae</taxon>
        <taxon>Oscillatoriales</taxon>
        <taxon>Oscillatoriaceae</taxon>
        <taxon>Oxynema</taxon>
        <taxon>Oxynema aestuarii</taxon>
    </lineage>
</organism>
<evidence type="ECO:0000313" key="1">
    <source>
        <dbReference type="EMBL" id="QIZ70083.1"/>
    </source>
</evidence>
<dbReference type="EMBL" id="CP051167">
    <property type="protein sequence ID" value="QIZ70083.1"/>
    <property type="molecule type" value="Genomic_DNA"/>
</dbReference>
<proteinExistence type="predicted"/>